<gene>
    <name evidence="1" type="ORF">E2C01_028526</name>
</gene>
<accession>A0A5B7ELS2</accession>
<reference evidence="1 2" key="1">
    <citation type="submission" date="2019-05" db="EMBL/GenBank/DDBJ databases">
        <title>Another draft genome of Portunus trituberculatus and its Hox gene families provides insights of decapod evolution.</title>
        <authorList>
            <person name="Jeong J.-H."/>
            <person name="Song I."/>
            <person name="Kim S."/>
            <person name="Choi T."/>
            <person name="Kim D."/>
            <person name="Ryu S."/>
            <person name="Kim W."/>
        </authorList>
    </citation>
    <scope>NUCLEOTIDE SEQUENCE [LARGE SCALE GENOMIC DNA]</scope>
    <source>
        <tissue evidence="1">Muscle</tissue>
    </source>
</reference>
<dbReference type="AlphaFoldDB" id="A0A5B7ELS2"/>
<evidence type="ECO:0000313" key="1">
    <source>
        <dbReference type="EMBL" id="MPC35112.1"/>
    </source>
</evidence>
<comment type="caution">
    <text evidence="1">The sequence shown here is derived from an EMBL/GenBank/DDBJ whole genome shotgun (WGS) entry which is preliminary data.</text>
</comment>
<keyword evidence="2" id="KW-1185">Reference proteome</keyword>
<name>A0A5B7ELS2_PORTR</name>
<proteinExistence type="predicted"/>
<dbReference type="Proteomes" id="UP000324222">
    <property type="component" value="Unassembled WGS sequence"/>
</dbReference>
<sequence>MSSNKILCNDVFHAFSGLNARKAPIVFRNCTSLYVYRLLPFLLGGNLPTFSLFLKRVTVLILVTTLL</sequence>
<protein>
    <submittedName>
        <fullName evidence="1">Uncharacterized protein</fullName>
    </submittedName>
</protein>
<dbReference type="EMBL" id="VSRR010003202">
    <property type="protein sequence ID" value="MPC35112.1"/>
    <property type="molecule type" value="Genomic_DNA"/>
</dbReference>
<evidence type="ECO:0000313" key="2">
    <source>
        <dbReference type="Proteomes" id="UP000324222"/>
    </source>
</evidence>
<organism evidence="1 2">
    <name type="scientific">Portunus trituberculatus</name>
    <name type="common">Swimming crab</name>
    <name type="synonym">Neptunus trituberculatus</name>
    <dbReference type="NCBI Taxonomy" id="210409"/>
    <lineage>
        <taxon>Eukaryota</taxon>
        <taxon>Metazoa</taxon>
        <taxon>Ecdysozoa</taxon>
        <taxon>Arthropoda</taxon>
        <taxon>Crustacea</taxon>
        <taxon>Multicrustacea</taxon>
        <taxon>Malacostraca</taxon>
        <taxon>Eumalacostraca</taxon>
        <taxon>Eucarida</taxon>
        <taxon>Decapoda</taxon>
        <taxon>Pleocyemata</taxon>
        <taxon>Brachyura</taxon>
        <taxon>Eubrachyura</taxon>
        <taxon>Portunoidea</taxon>
        <taxon>Portunidae</taxon>
        <taxon>Portuninae</taxon>
        <taxon>Portunus</taxon>
    </lineage>
</organism>